<name>A0A0G1BDY1_UNCKA</name>
<comment type="caution">
    <text evidence="1">The sequence shown here is derived from an EMBL/GenBank/DDBJ whole genome shotgun (WGS) entry which is preliminary data.</text>
</comment>
<reference evidence="1 2" key="1">
    <citation type="journal article" date="2015" name="Nature">
        <title>rRNA introns, odd ribosomes, and small enigmatic genomes across a large radiation of phyla.</title>
        <authorList>
            <person name="Brown C.T."/>
            <person name="Hug L.A."/>
            <person name="Thomas B.C."/>
            <person name="Sharon I."/>
            <person name="Castelle C.J."/>
            <person name="Singh A."/>
            <person name="Wilkins M.J."/>
            <person name="Williams K.H."/>
            <person name="Banfield J.F."/>
        </authorList>
    </citation>
    <scope>NUCLEOTIDE SEQUENCE [LARGE SCALE GENOMIC DNA]</scope>
</reference>
<gene>
    <name evidence="1" type="ORF">UV00_C0032G0004</name>
</gene>
<evidence type="ECO:0000313" key="1">
    <source>
        <dbReference type="EMBL" id="KKS35653.1"/>
    </source>
</evidence>
<evidence type="ECO:0000313" key="2">
    <source>
        <dbReference type="Proteomes" id="UP000033847"/>
    </source>
</evidence>
<organism evidence="1 2">
    <name type="scientific">candidate division WWE3 bacterium GW2011_GWF1_42_14</name>
    <dbReference type="NCBI Taxonomy" id="1619138"/>
    <lineage>
        <taxon>Bacteria</taxon>
        <taxon>Katanobacteria</taxon>
    </lineage>
</organism>
<accession>A0A0G1BDY1</accession>
<protein>
    <submittedName>
        <fullName evidence="1">Uncharacterized protein</fullName>
    </submittedName>
</protein>
<proteinExistence type="predicted"/>
<sequence>MKKTIIPVLLCIFPLLVFLDFKLVFPIARELIYRTPVSSEQSVTLVQQATATPTPFQPVRNTPLPLLAEPTPTPEPIVEIVVTTPEPLLPENPYDFAGIRFDGADAISIVFYLEDGSSFPVEFTPVIPVNGPDDYKPGIHKAGVFADDLGNVTVNPHSGCYRYSRDWVPLEGEYLRQQLQGSCNDVLDQFSEDRTSAEIEELINSTVLMSQNGISVNLSVLTAGVIKYEDLGLVKSMSPTELSALLGVSLEYRGIVIITSGWDLSHNLIGWFSNERIIVVLK</sequence>
<dbReference type="Proteomes" id="UP000033847">
    <property type="component" value="Unassembled WGS sequence"/>
</dbReference>
<dbReference type="AlphaFoldDB" id="A0A0G1BDY1"/>
<dbReference type="EMBL" id="LCCU01000032">
    <property type="protein sequence ID" value="KKS35653.1"/>
    <property type="molecule type" value="Genomic_DNA"/>
</dbReference>